<gene>
    <name evidence="4" type="primary">thpR</name>
    <name evidence="4" type="ORF">DC094_10125</name>
</gene>
<dbReference type="AlphaFoldDB" id="A0A2V1GVD5"/>
<organism evidence="4 5">
    <name type="scientific">Pelagibaculum spongiae</name>
    <dbReference type="NCBI Taxonomy" id="2080658"/>
    <lineage>
        <taxon>Bacteria</taxon>
        <taxon>Pseudomonadati</taxon>
        <taxon>Pseudomonadota</taxon>
        <taxon>Gammaproteobacteria</taxon>
        <taxon>Oceanospirillales</taxon>
        <taxon>Pelagibaculum</taxon>
    </lineage>
</organism>
<dbReference type="OrthoDB" id="7061261at2"/>
<dbReference type="InterPro" id="IPR004175">
    <property type="entry name" value="RNA_CPDase"/>
</dbReference>
<dbReference type="EC" id="3.1.4.58" evidence="2"/>
<proteinExistence type="inferred from homology"/>
<dbReference type="GO" id="GO:0004113">
    <property type="term" value="F:2',3'-cyclic-nucleotide 3'-phosphodiesterase activity"/>
    <property type="evidence" value="ECO:0007669"/>
    <property type="project" value="InterPro"/>
</dbReference>
<dbReference type="Pfam" id="PF02834">
    <property type="entry name" value="LigT_PEase"/>
    <property type="match status" value="1"/>
</dbReference>
<feature type="active site" description="Proton donor" evidence="2">
    <location>
        <position position="47"/>
    </location>
</feature>
<dbReference type="PANTHER" id="PTHR35561">
    <property type="entry name" value="RNA 2',3'-CYCLIC PHOSPHODIESTERASE"/>
    <property type="match status" value="1"/>
</dbReference>
<keyword evidence="1 2" id="KW-0378">Hydrolase</keyword>
<evidence type="ECO:0000256" key="2">
    <source>
        <dbReference type="HAMAP-Rule" id="MF_01940"/>
    </source>
</evidence>
<dbReference type="RefSeq" id="WP_116686985.1">
    <property type="nucleotide sequence ID" value="NZ_CAWNYD010000003.1"/>
</dbReference>
<dbReference type="GO" id="GO:0008664">
    <property type="term" value="F:RNA 2',3'-cyclic 3'-phosphodiesterase activity"/>
    <property type="evidence" value="ECO:0007669"/>
    <property type="project" value="UniProtKB-EC"/>
</dbReference>
<comment type="similarity">
    <text evidence="2">Belongs to the 2H phosphoesterase superfamily. ThpR family.</text>
</comment>
<accession>A0A2V1GVD5</accession>
<comment type="function">
    <text evidence="2">Hydrolyzes RNA 2',3'-cyclic phosphodiester to an RNA 2'-phosphomonoester.</text>
</comment>
<feature type="active site" description="Proton acceptor" evidence="2">
    <location>
        <position position="133"/>
    </location>
</feature>
<evidence type="ECO:0000313" key="4">
    <source>
        <dbReference type="EMBL" id="PVZ69651.1"/>
    </source>
</evidence>
<name>A0A2V1GVD5_9GAMM</name>
<dbReference type="Gene3D" id="3.90.1140.10">
    <property type="entry name" value="Cyclic phosphodiesterase"/>
    <property type="match status" value="1"/>
</dbReference>
<feature type="short sequence motif" description="HXTX 2" evidence="2">
    <location>
        <begin position="133"/>
        <end position="136"/>
    </location>
</feature>
<dbReference type="HAMAP" id="MF_01940">
    <property type="entry name" value="RNA_CPDase"/>
    <property type="match status" value="1"/>
</dbReference>
<keyword evidence="5" id="KW-1185">Reference proteome</keyword>
<evidence type="ECO:0000313" key="5">
    <source>
        <dbReference type="Proteomes" id="UP000244906"/>
    </source>
</evidence>
<comment type="catalytic activity">
    <reaction evidence="2">
        <text>a 3'-end 2',3'-cyclophospho-ribonucleotide-RNA + H2O = a 3'-end 2'-phospho-ribonucleotide-RNA + H(+)</text>
        <dbReference type="Rhea" id="RHEA:11828"/>
        <dbReference type="Rhea" id="RHEA-COMP:10464"/>
        <dbReference type="Rhea" id="RHEA-COMP:17353"/>
        <dbReference type="ChEBI" id="CHEBI:15377"/>
        <dbReference type="ChEBI" id="CHEBI:15378"/>
        <dbReference type="ChEBI" id="CHEBI:83064"/>
        <dbReference type="ChEBI" id="CHEBI:173113"/>
        <dbReference type="EC" id="3.1.4.58"/>
    </reaction>
</comment>
<protein>
    <recommendedName>
        <fullName evidence="2">RNA 2',3'-cyclic phosphodiesterase</fullName>
        <shortName evidence="2">RNA 2',3'-CPDase</shortName>
        <ecNumber evidence="2">3.1.4.58</ecNumber>
    </recommendedName>
</protein>
<dbReference type="PANTHER" id="PTHR35561:SF1">
    <property type="entry name" value="RNA 2',3'-CYCLIC PHOSPHODIESTERASE"/>
    <property type="match status" value="1"/>
</dbReference>
<dbReference type="Proteomes" id="UP000244906">
    <property type="component" value="Unassembled WGS sequence"/>
</dbReference>
<dbReference type="InterPro" id="IPR014051">
    <property type="entry name" value="Phosphoesterase_HXTX"/>
</dbReference>
<evidence type="ECO:0000256" key="1">
    <source>
        <dbReference type="ARBA" id="ARBA00022801"/>
    </source>
</evidence>
<reference evidence="4 5" key="1">
    <citation type="submission" date="2018-04" db="EMBL/GenBank/DDBJ databases">
        <title>Thalassorhabdus spongiae gen. nov., sp. nov., isolated from a marine sponge in South-West Iceland.</title>
        <authorList>
            <person name="Knobloch S."/>
            <person name="Daussin A."/>
            <person name="Johannsson R."/>
            <person name="Marteinsson V.T."/>
        </authorList>
    </citation>
    <scope>NUCLEOTIDE SEQUENCE [LARGE SCALE GENOMIC DNA]</scope>
    <source>
        <strain evidence="4 5">Hp12</strain>
    </source>
</reference>
<feature type="short sequence motif" description="HXTX 1" evidence="2">
    <location>
        <begin position="47"/>
        <end position="50"/>
    </location>
</feature>
<dbReference type="EMBL" id="QDDL01000003">
    <property type="protein sequence ID" value="PVZ69651.1"/>
    <property type="molecule type" value="Genomic_DNA"/>
</dbReference>
<dbReference type="SUPFAM" id="SSF55144">
    <property type="entry name" value="LigT-like"/>
    <property type="match status" value="1"/>
</dbReference>
<dbReference type="InterPro" id="IPR009097">
    <property type="entry name" value="Cyclic_Pdiesterase"/>
</dbReference>
<feature type="domain" description="Phosphoesterase HXTX" evidence="3">
    <location>
        <begin position="39"/>
        <end position="75"/>
    </location>
</feature>
<sequence>MVSSDQYRSFIALQPSAAQAASICQWAKQNLPTLPKDVALYSPEKLHLTLAFLGQRSMEFLQQLSQALQHIQPSLSQVIIAPYQLKLFPCANDPQYLALMAEPNLSLLDLLAKVEQVLLKLGVESEARIFRPHITLAKLDSSSFEANGDQSPLPMSVNLPTDISQTVTLFHSQLDHTGSIYQPVFSLNLTE</sequence>
<dbReference type="NCBIfam" id="TIGR02258">
    <property type="entry name" value="2_5_ligase"/>
    <property type="match status" value="1"/>
</dbReference>
<comment type="caution">
    <text evidence="4">The sequence shown here is derived from an EMBL/GenBank/DDBJ whole genome shotgun (WGS) entry which is preliminary data.</text>
</comment>
<evidence type="ECO:0000259" key="3">
    <source>
        <dbReference type="Pfam" id="PF02834"/>
    </source>
</evidence>